<keyword evidence="1" id="KW-0472">Membrane</keyword>
<evidence type="ECO:0000256" key="1">
    <source>
        <dbReference type="SAM" id="Phobius"/>
    </source>
</evidence>
<keyword evidence="2" id="KW-0732">Signal</keyword>
<sequence length="748" mass="82025">MVCLGWLLLAWGLVGAKIAQAETGGIQYLPSPPNKPDHGLNLKVDGHWIDGSGYRPVRVTVGTANGKPAPADRRVSVTLQASPYYYQTSPPSVTKEIELPQGSVSGTATILVPQHNAWFGASIVTREDGRLLKELCAYQTIFYNNTNTATEAYPAAIVFHRNAPTRNNRISWALDQSNKLDSGKAVEEFPDFRILFNEQSVPTDIQLKSELAGSPYRAISCLNNLSRTDLLPLDQVPGNWLALSNADLLVFELEDLVSVQATSPEKFDAVKQWTIAGGNLLIYNGGEEGETTVNELFGFQPVPEAQDWQHSKTDNVPLAALGLINDLRNPNRGQYVSNNGVAYTNLVIQDGKLTEVGKPFGALPAAPGTPLTLASREVGFGKIVLIQEDPFPGDSYQWSRVFATFGGQRLAWFQRHGMSRMRDNLGFWDYLIPGVGVAPVTTFEFLITLFVIIIGPVNYFVLRAMGRLNLLIVTVPIGAFAVTAMLMVYAIASDGLSTQSRIRSVTVLDQQTGQGATWSRQAYYAGLASSAGLKFPTDAAVIEYEQFPTSGGADNKQIRWGEDQTLRGGYFQSRVTQQFLAMRPYQTEHQLEVTSQDGKVSVTNQLGTKILALVLVDENGKPWGATDIAAGGQSTLQADVTPTITKLRALLSEANLALPEGFDRHAYANQVSQRQTYYYRGNLPEEYVGKPDFAQSQSEQRLRRSQAMGFQSLGPRSYFAVVERFPETPIGIEVPTGKKSLEVVQATW</sequence>
<gene>
    <name evidence="3" type="ORF">C5Y93_29770</name>
</gene>
<feature type="chain" id="PRO_5015438142" evidence="2">
    <location>
        <begin position="22"/>
        <end position="748"/>
    </location>
</feature>
<comment type="caution">
    <text evidence="3">The sequence shown here is derived from an EMBL/GenBank/DDBJ whole genome shotgun (WGS) entry which is preliminary data.</text>
</comment>
<keyword evidence="1" id="KW-0812">Transmembrane</keyword>
<dbReference type="AlphaFoldDB" id="A0A2S8GDH8"/>
<dbReference type="EMBL" id="PUHZ01000025">
    <property type="protein sequence ID" value="PQO42515.1"/>
    <property type="molecule type" value="Genomic_DNA"/>
</dbReference>
<evidence type="ECO:0000256" key="2">
    <source>
        <dbReference type="SAM" id="SignalP"/>
    </source>
</evidence>
<evidence type="ECO:0000313" key="3">
    <source>
        <dbReference type="EMBL" id="PQO42515.1"/>
    </source>
</evidence>
<reference evidence="3 4" key="1">
    <citation type="submission" date="2018-02" db="EMBL/GenBank/DDBJ databases">
        <title>Comparative genomes isolates from brazilian mangrove.</title>
        <authorList>
            <person name="Araujo J.E."/>
            <person name="Taketani R.G."/>
            <person name="Silva M.C.P."/>
            <person name="Loureco M.V."/>
            <person name="Andreote F.D."/>
        </authorList>
    </citation>
    <scope>NUCLEOTIDE SEQUENCE [LARGE SCALE GENOMIC DNA]</scope>
    <source>
        <strain evidence="3 4">Nap-Phe MGV</strain>
    </source>
</reference>
<accession>A0A2S8GDH8</accession>
<feature type="transmembrane region" description="Helical" evidence="1">
    <location>
        <begin position="468"/>
        <end position="492"/>
    </location>
</feature>
<evidence type="ECO:0000313" key="4">
    <source>
        <dbReference type="Proteomes" id="UP000237819"/>
    </source>
</evidence>
<dbReference type="Proteomes" id="UP000237819">
    <property type="component" value="Unassembled WGS sequence"/>
</dbReference>
<proteinExistence type="predicted"/>
<feature type="signal peptide" evidence="2">
    <location>
        <begin position="1"/>
        <end position="21"/>
    </location>
</feature>
<feature type="transmembrane region" description="Helical" evidence="1">
    <location>
        <begin position="443"/>
        <end position="461"/>
    </location>
</feature>
<keyword evidence="1" id="KW-1133">Transmembrane helix</keyword>
<name>A0A2S8GDH8_9BACT</name>
<organism evidence="3 4">
    <name type="scientific">Blastopirellula marina</name>
    <dbReference type="NCBI Taxonomy" id="124"/>
    <lineage>
        <taxon>Bacteria</taxon>
        <taxon>Pseudomonadati</taxon>
        <taxon>Planctomycetota</taxon>
        <taxon>Planctomycetia</taxon>
        <taxon>Pirellulales</taxon>
        <taxon>Pirellulaceae</taxon>
        <taxon>Blastopirellula</taxon>
    </lineage>
</organism>
<protein>
    <submittedName>
        <fullName evidence="3">Uncharacterized protein</fullName>
    </submittedName>
</protein>